<reference evidence="2 3" key="1">
    <citation type="journal article" date="2024" name="Commun. Biol.">
        <title>Comparative genomic analysis of thermophilic fungi reveals convergent evolutionary adaptations and gene losses.</title>
        <authorList>
            <person name="Steindorff A.S."/>
            <person name="Aguilar-Pontes M.V."/>
            <person name="Robinson A.J."/>
            <person name="Andreopoulos B."/>
            <person name="LaButti K."/>
            <person name="Kuo A."/>
            <person name="Mondo S."/>
            <person name="Riley R."/>
            <person name="Otillar R."/>
            <person name="Haridas S."/>
            <person name="Lipzen A."/>
            <person name="Grimwood J."/>
            <person name="Schmutz J."/>
            <person name="Clum A."/>
            <person name="Reid I.D."/>
            <person name="Moisan M.C."/>
            <person name="Butler G."/>
            <person name="Nguyen T.T.M."/>
            <person name="Dewar K."/>
            <person name="Conant G."/>
            <person name="Drula E."/>
            <person name="Henrissat B."/>
            <person name="Hansel C."/>
            <person name="Singer S."/>
            <person name="Hutchinson M.I."/>
            <person name="de Vries R.P."/>
            <person name="Natvig D.O."/>
            <person name="Powell A.J."/>
            <person name="Tsang A."/>
            <person name="Grigoriev I.V."/>
        </authorList>
    </citation>
    <scope>NUCLEOTIDE SEQUENCE [LARGE SCALE GENOMIC DNA]</scope>
    <source>
        <strain evidence="2 3">CBS 620.91</strain>
    </source>
</reference>
<keyword evidence="1" id="KW-0732">Signal</keyword>
<evidence type="ECO:0000313" key="3">
    <source>
        <dbReference type="Proteomes" id="UP001583172"/>
    </source>
</evidence>
<sequence>MYRTTAFVTLLLSAAVNAVPCAPTEYEYPVVEFQPWTTECGNTAYGHTLGLYRAYREYQDLCFPLPDDVHGLDVLHLADGCELIAFKSPVCNDYPQTGFKKTDTGCLAFRSHEFRSYKVKCAQ</sequence>
<dbReference type="Proteomes" id="UP001583172">
    <property type="component" value="Unassembled WGS sequence"/>
</dbReference>
<protein>
    <submittedName>
        <fullName evidence="2">Uncharacterized protein</fullName>
    </submittedName>
</protein>
<keyword evidence="3" id="KW-1185">Reference proteome</keyword>
<feature type="chain" id="PRO_5047208226" evidence="1">
    <location>
        <begin position="19"/>
        <end position="123"/>
    </location>
</feature>
<evidence type="ECO:0000256" key="1">
    <source>
        <dbReference type="SAM" id="SignalP"/>
    </source>
</evidence>
<accession>A0ABR3VBK2</accession>
<proteinExistence type="predicted"/>
<comment type="caution">
    <text evidence="2">The sequence shown here is derived from an EMBL/GenBank/DDBJ whole genome shotgun (WGS) entry which is preliminary data.</text>
</comment>
<feature type="signal peptide" evidence="1">
    <location>
        <begin position="1"/>
        <end position="18"/>
    </location>
</feature>
<name>A0ABR3VBK2_HUMIN</name>
<dbReference type="EMBL" id="JAZGSY010000168">
    <property type="protein sequence ID" value="KAL1839235.1"/>
    <property type="molecule type" value="Genomic_DNA"/>
</dbReference>
<organism evidence="2 3">
    <name type="scientific">Humicola insolens</name>
    <name type="common">Soft-rot fungus</name>
    <dbReference type="NCBI Taxonomy" id="85995"/>
    <lineage>
        <taxon>Eukaryota</taxon>
        <taxon>Fungi</taxon>
        <taxon>Dikarya</taxon>
        <taxon>Ascomycota</taxon>
        <taxon>Pezizomycotina</taxon>
        <taxon>Sordariomycetes</taxon>
        <taxon>Sordariomycetidae</taxon>
        <taxon>Sordariales</taxon>
        <taxon>Chaetomiaceae</taxon>
        <taxon>Mycothermus</taxon>
    </lineage>
</organism>
<gene>
    <name evidence="2" type="ORF">VTJ49DRAFT_1713</name>
</gene>
<evidence type="ECO:0000313" key="2">
    <source>
        <dbReference type="EMBL" id="KAL1839235.1"/>
    </source>
</evidence>